<sequence>MALDHNAQPILELRGIQKSFDRGTGVPLRVLEDINLDIRPNEVICLIGPSGCGKSTIMRIFAGLIEPTQGQVRYRGQKQAGLNSNVAIVFQGFALYPWMTVEANVENVLVAKGLDPAEIRERTNRAIRMVGLEGFEEAYPRELSGGMKQRVGMARALSVNPEILFMDEPFSQVDALTAEGLRAEILDIWDDVERNPSSILMVSHDIKEVAYMADRIVVLSANPGRIRTIVENTLPRPRDTRSPDFTRLVDQLHDIITSAELPDIQVSTVEPSVEADIVEPLPGAQNADMLGLLELLDTLGGTCDLFQVVAHTHVAFGEVLTTVKGLEMLELVDTPKRQVQLTPLGRRFVRGGMDERKLIWRDQLMELKLFRVVQEMLELREGSLAREELIQEIASRLPMEDPELTFETIVAWGRFGELFAYRKERGVLTFE</sequence>
<dbReference type="InterPro" id="IPR018632">
    <property type="entry name" value="AAA-associated_dom_C"/>
</dbReference>
<reference evidence="6" key="1">
    <citation type="journal article" date="2023" name="Int. J. Syst. Evol. Microbiol.">
        <title>Mesoterricola silvestris gen. nov., sp. nov., Mesoterricola sediminis sp. nov., Geothrix oryzae sp. nov., Geothrix edaphica sp. nov., Geothrix rubra sp. nov., and Geothrix limicola sp. nov., six novel members of Acidobacteriota isolated from soils.</title>
        <authorList>
            <person name="Itoh H."/>
            <person name="Sugisawa Y."/>
            <person name="Mise K."/>
            <person name="Xu Z."/>
            <person name="Kuniyasu M."/>
            <person name="Ushijima N."/>
            <person name="Kawano K."/>
            <person name="Kobayashi E."/>
            <person name="Shiratori Y."/>
            <person name="Masuda Y."/>
            <person name="Senoo K."/>
        </authorList>
    </citation>
    <scope>NUCLEOTIDE SEQUENCE [LARGE SCALE GENOMIC DNA]</scope>
    <source>
        <strain evidence="6">W79</strain>
    </source>
</reference>
<dbReference type="InterPro" id="IPR003593">
    <property type="entry name" value="AAA+_ATPase"/>
</dbReference>
<evidence type="ECO:0000313" key="5">
    <source>
        <dbReference type="EMBL" id="BDU74458.1"/>
    </source>
</evidence>
<keyword evidence="3 5" id="KW-0067">ATP-binding</keyword>
<protein>
    <submittedName>
        <fullName evidence="5">ABC transporter ATP-binding protein</fullName>
    </submittedName>
</protein>
<evidence type="ECO:0000256" key="2">
    <source>
        <dbReference type="ARBA" id="ARBA00022741"/>
    </source>
</evidence>
<dbReference type="InterPro" id="IPR050166">
    <property type="entry name" value="ABC_transporter_ATP-bind"/>
</dbReference>
<evidence type="ECO:0000259" key="4">
    <source>
        <dbReference type="PROSITE" id="PS50893"/>
    </source>
</evidence>
<dbReference type="SUPFAM" id="SSF52540">
    <property type="entry name" value="P-loop containing nucleoside triphosphate hydrolases"/>
    <property type="match status" value="1"/>
</dbReference>
<dbReference type="RefSeq" id="WP_316413134.1">
    <property type="nucleotide sequence ID" value="NZ_AP027080.1"/>
</dbReference>
<evidence type="ECO:0000313" key="6">
    <source>
        <dbReference type="Proteomes" id="UP001238179"/>
    </source>
</evidence>
<dbReference type="PANTHER" id="PTHR42788:SF13">
    <property type="entry name" value="ALIPHATIC SULFONATES IMPORT ATP-BINDING PROTEIN SSUB"/>
    <property type="match status" value="1"/>
</dbReference>
<dbReference type="PANTHER" id="PTHR42788">
    <property type="entry name" value="TAURINE IMPORT ATP-BINDING PROTEIN-RELATED"/>
    <property type="match status" value="1"/>
</dbReference>
<dbReference type="AlphaFoldDB" id="A0AA48H1T5"/>
<proteinExistence type="predicted"/>
<dbReference type="SMART" id="SM00382">
    <property type="entry name" value="AAA"/>
    <property type="match status" value="1"/>
</dbReference>
<name>A0AA48H1T5_9BACT</name>
<accession>A0AA48H1T5</accession>
<dbReference type="Pfam" id="PF00005">
    <property type="entry name" value="ABC_tran"/>
    <property type="match status" value="1"/>
</dbReference>
<dbReference type="GO" id="GO:0005524">
    <property type="term" value="F:ATP binding"/>
    <property type="evidence" value="ECO:0007669"/>
    <property type="project" value="UniProtKB-KW"/>
</dbReference>
<dbReference type="PROSITE" id="PS50893">
    <property type="entry name" value="ABC_TRANSPORTER_2"/>
    <property type="match status" value="1"/>
</dbReference>
<organism evidence="5 6">
    <name type="scientific">Mesoterricola silvestris</name>
    <dbReference type="NCBI Taxonomy" id="2927979"/>
    <lineage>
        <taxon>Bacteria</taxon>
        <taxon>Pseudomonadati</taxon>
        <taxon>Acidobacteriota</taxon>
        <taxon>Holophagae</taxon>
        <taxon>Holophagales</taxon>
        <taxon>Holophagaceae</taxon>
        <taxon>Mesoterricola</taxon>
    </lineage>
</organism>
<dbReference type="EMBL" id="AP027080">
    <property type="protein sequence ID" value="BDU74458.1"/>
    <property type="molecule type" value="Genomic_DNA"/>
</dbReference>
<keyword evidence="2" id="KW-0547">Nucleotide-binding</keyword>
<dbReference type="InterPro" id="IPR017871">
    <property type="entry name" value="ABC_transporter-like_CS"/>
</dbReference>
<keyword evidence="6" id="KW-1185">Reference proteome</keyword>
<evidence type="ECO:0000256" key="3">
    <source>
        <dbReference type="ARBA" id="ARBA00022840"/>
    </source>
</evidence>
<dbReference type="Gene3D" id="3.40.50.300">
    <property type="entry name" value="P-loop containing nucleotide triphosphate hydrolases"/>
    <property type="match status" value="1"/>
</dbReference>
<gene>
    <name evidence="5" type="ORF">METEAL_36320</name>
</gene>
<dbReference type="CDD" id="cd03293">
    <property type="entry name" value="ABC_NrtD_SsuB_transporters"/>
    <property type="match status" value="1"/>
</dbReference>
<dbReference type="PROSITE" id="PS00211">
    <property type="entry name" value="ABC_TRANSPORTER_1"/>
    <property type="match status" value="1"/>
</dbReference>
<evidence type="ECO:0000256" key="1">
    <source>
        <dbReference type="ARBA" id="ARBA00022448"/>
    </source>
</evidence>
<keyword evidence="1" id="KW-0813">Transport</keyword>
<dbReference type="GO" id="GO:0016887">
    <property type="term" value="F:ATP hydrolysis activity"/>
    <property type="evidence" value="ECO:0007669"/>
    <property type="project" value="InterPro"/>
</dbReference>
<dbReference type="InterPro" id="IPR003439">
    <property type="entry name" value="ABC_transporter-like_ATP-bd"/>
</dbReference>
<dbReference type="Pfam" id="PF09821">
    <property type="entry name" value="AAA_assoc_C"/>
    <property type="match status" value="1"/>
</dbReference>
<dbReference type="InterPro" id="IPR027417">
    <property type="entry name" value="P-loop_NTPase"/>
</dbReference>
<dbReference type="Proteomes" id="UP001238179">
    <property type="component" value="Chromosome"/>
</dbReference>
<dbReference type="KEGG" id="msil:METEAL_36320"/>
<feature type="domain" description="ABC transporter" evidence="4">
    <location>
        <begin position="11"/>
        <end position="246"/>
    </location>
</feature>